<comment type="caution">
    <text evidence="2">The sequence shown here is derived from an EMBL/GenBank/DDBJ whole genome shotgun (WGS) entry which is preliminary data.</text>
</comment>
<dbReference type="Proteomes" id="UP000480570">
    <property type="component" value="Unassembled WGS sequence"/>
</dbReference>
<evidence type="ECO:0000259" key="1">
    <source>
        <dbReference type="Pfam" id="PF17883"/>
    </source>
</evidence>
<protein>
    <recommendedName>
        <fullName evidence="1">MBG domain-containing protein</fullName>
    </recommendedName>
</protein>
<sequence length="764" mass="80252">MAKTGTYAVNWSGAKDATAPALVDQFGDVMNLVIDTKVKSQNSITANVDTSDSTKVNADHQYTFSNADIVSATKANDPNGMVTAFIKNLAGTSGKTYEGTMNGLPIPNGVKSVTLNADGSVTVTFDPDKATANYDKATNTNVIKLVLPFTVDSNGQYIPDTGDTTNKTPLDNLTLNMNMQADLKLAYQAAAGGADTTVKDGNSTDNVAYVQAGQDLQSPVTRNGLALGSTYSATVPATINAASTANYQGASYKLINGVATNDPNAVNFNDTQLTFGGNTSTYLYAKTYGSVWNVTSTAPSLTDVPSAPVSDGITTTIDLSNAAKDFNWQTVSFQPDANTAANYTTTVTVNKDAKSLTVTYKPRNAAADLDFLADTYQDGFDLNGWLTDTQTPDGSKTPVMHNALYVKTKTAPLKLADFTKKATINVAKSGDGYDASAKTYTFDVPSTALSVKQLALLANGQKLVLTSGSSQADLEKGNSSVNADNWKNITGVTMSLGADGTSAHIVATLNTAFAKSNVQKGAVLTLGADGDSPLASGIHLELTLVNDLKQQASGLPADLPKESQPVYPTEADQALNSRFVAKSQAVTGYAVVSAADQNNKTLQITKNADGSASYAVNYDWGVETGDPVADQITWNYAQAEIDGSIGSQTKVYGKDDPSTPYTVTLPSWLTAPKWTKDDFERDNDTSEDVGDHNVKLSAKGISDLAAANKSFTIDATTLAKLTDGTLTITPTVTVEYVDQDGNELAGKKAVDITDEKKGATITIA</sequence>
<reference evidence="2 3" key="1">
    <citation type="journal article" date="2019" name="Appl. Environ. Microbiol.">
        <title>Genetic determinants of hydroxycinnamic acid metabolism in heterofermentative lactobacilli.</title>
        <authorList>
            <person name="Gaur G."/>
            <person name="Oh J.H."/>
            <person name="Filannino P."/>
            <person name="Gobbetti M."/>
            <person name="van Pijkeren J.P."/>
            <person name="Ganzle M.G."/>
        </authorList>
    </citation>
    <scope>NUCLEOTIDE SEQUENCE [LARGE SCALE GENOMIC DNA]</scope>
    <source>
        <strain evidence="2 3">FUA3583</strain>
    </source>
</reference>
<dbReference type="AlphaFoldDB" id="A0A7C9J449"/>
<organism evidence="2 3">
    <name type="scientific">Furfurilactobacillus rossiae</name>
    <dbReference type="NCBI Taxonomy" id="231049"/>
    <lineage>
        <taxon>Bacteria</taxon>
        <taxon>Bacillati</taxon>
        <taxon>Bacillota</taxon>
        <taxon>Bacilli</taxon>
        <taxon>Lactobacillales</taxon>
        <taxon>Lactobacillaceae</taxon>
        <taxon>Furfurilactobacillus</taxon>
    </lineage>
</organism>
<accession>A0A7C9J449</accession>
<dbReference type="EMBL" id="WEZT01000018">
    <property type="protein sequence ID" value="MYV05957.1"/>
    <property type="molecule type" value="Genomic_DNA"/>
</dbReference>
<dbReference type="Gene3D" id="3.10.430.110">
    <property type="match status" value="1"/>
</dbReference>
<proteinExistence type="predicted"/>
<evidence type="ECO:0000313" key="3">
    <source>
        <dbReference type="Proteomes" id="UP000480570"/>
    </source>
</evidence>
<dbReference type="InterPro" id="IPR041277">
    <property type="entry name" value="MBG_Lactobacillales"/>
</dbReference>
<name>A0A7C9J449_9LACO</name>
<feature type="domain" description="MBG" evidence="1">
    <location>
        <begin position="644"/>
        <end position="730"/>
    </location>
</feature>
<evidence type="ECO:0000313" key="2">
    <source>
        <dbReference type="EMBL" id="MYV05957.1"/>
    </source>
</evidence>
<gene>
    <name evidence="2" type="ORF">GB992_08945</name>
</gene>
<dbReference type="Pfam" id="PF17883">
    <property type="entry name" value="MBG"/>
    <property type="match status" value="1"/>
</dbReference>